<name>A0AC58TCW5_TOBAC</name>
<proteinExistence type="predicted"/>
<reference evidence="2" key="2">
    <citation type="submission" date="2025-08" db="UniProtKB">
        <authorList>
            <consortium name="RefSeq"/>
        </authorList>
    </citation>
    <scope>IDENTIFICATION</scope>
    <source>
        <tissue evidence="2">Leaf</tissue>
    </source>
</reference>
<sequence>MNTCNLFDLGFKGSIYTWLNGRAEEDCIFKRLDRCFANIELQQLWPGLEVTHLSKIGSDHSPLLITYNLDTAQIKKSFRFLTFWTKHESFKTVVKENWQADFHASPFVLFNHKIKKLNKALTTWSRETYGDIFQKILSLEEVVRVHEAQFELHPTLQNRARLQKYRQSCLDI</sequence>
<gene>
    <name evidence="2" type="primary">LOC142173382</name>
</gene>
<evidence type="ECO:0000313" key="1">
    <source>
        <dbReference type="Proteomes" id="UP000790787"/>
    </source>
</evidence>
<organism evidence="1 2">
    <name type="scientific">Nicotiana tabacum</name>
    <name type="common">Common tobacco</name>
    <dbReference type="NCBI Taxonomy" id="4097"/>
    <lineage>
        <taxon>Eukaryota</taxon>
        <taxon>Viridiplantae</taxon>
        <taxon>Streptophyta</taxon>
        <taxon>Embryophyta</taxon>
        <taxon>Tracheophyta</taxon>
        <taxon>Spermatophyta</taxon>
        <taxon>Magnoliopsida</taxon>
        <taxon>eudicotyledons</taxon>
        <taxon>Gunneridae</taxon>
        <taxon>Pentapetalae</taxon>
        <taxon>asterids</taxon>
        <taxon>lamiids</taxon>
        <taxon>Solanales</taxon>
        <taxon>Solanaceae</taxon>
        <taxon>Nicotianoideae</taxon>
        <taxon>Nicotianeae</taxon>
        <taxon>Nicotiana</taxon>
    </lineage>
</organism>
<reference evidence="1" key="1">
    <citation type="journal article" date="2014" name="Nat. Commun.">
        <title>The tobacco genome sequence and its comparison with those of tomato and potato.</title>
        <authorList>
            <person name="Sierro N."/>
            <person name="Battey J.N."/>
            <person name="Ouadi S."/>
            <person name="Bakaher N."/>
            <person name="Bovet L."/>
            <person name="Willig A."/>
            <person name="Goepfert S."/>
            <person name="Peitsch M.C."/>
            <person name="Ivanov N.V."/>
        </authorList>
    </citation>
    <scope>NUCLEOTIDE SEQUENCE [LARGE SCALE GENOMIC DNA]</scope>
</reference>
<accession>A0AC58TCW5</accession>
<evidence type="ECO:0000313" key="2">
    <source>
        <dbReference type="RefSeq" id="XP_075095063.1"/>
    </source>
</evidence>
<dbReference type="RefSeq" id="XP_075095063.1">
    <property type="nucleotide sequence ID" value="XM_075238962.1"/>
</dbReference>
<protein>
    <submittedName>
        <fullName evidence="2">Uncharacterized protein LOC142173382</fullName>
    </submittedName>
</protein>
<keyword evidence="1" id="KW-1185">Reference proteome</keyword>
<dbReference type="Proteomes" id="UP000790787">
    <property type="component" value="Chromosome 19"/>
</dbReference>